<organism evidence="1 2">
    <name type="scientific">Halosquirtibacter laminarini</name>
    <dbReference type="NCBI Taxonomy" id="3374600"/>
    <lineage>
        <taxon>Bacteria</taxon>
        <taxon>Pseudomonadati</taxon>
        <taxon>Bacteroidota</taxon>
        <taxon>Bacteroidia</taxon>
        <taxon>Marinilabiliales</taxon>
        <taxon>Prolixibacteraceae</taxon>
        <taxon>Halosquirtibacter</taxon>
    </lineage>
</organism>
<accession>A0AC61NCR6</accession>
<name>A0AC61NCR6_9BACT</name>
<sequence length="150" mass="16348">MSTISDAITSQMKEAMKAKDKVRLEALRAIKKVIIEAKTAKSASDELSDGDLQKLIAKLAKQSRESAKIYKEQNREDLAEVEEAQAEVMESFLPEPLSTEKIEECIKDIIAKVGATSMADMGKVMGMASKQMAGQADGKVISDIVKKLLS</sequence>
<keyword evidence="2" id="KW-1185">Reference proteome</keyword>
<proteinExistence type="predicted"/>
<evidence type="ECO:0000313" key="1">
    <source>
        <dbReference type="EMBL" id="QZE13333.1"/>
    </source>
</evidence>
<protein>
    <submittedName>
        <fullName evidence="1">GatB/YqeY domain-containing protein</fullName>
    </submittedName>
</protein>
<reference evidence="1" key="1">
    <citation type="submission" date="2021-08" db="EMBL/GenBank/DDBJ databases">
        <title>Novel anaerobic bacterium isolated from sea squirt in East Sea, Republic of Korea.</title>
        <authorList>
            <person name="Nguyen T.H."/>
            <person name="Li Z."/>
            <person name="Lee Y.-J."/>
            <person name="Ko J."/>
            <person name="Kim S.-G."/>
        </authorList>
    </citation>
    <scope>NUCLEOTIDE SEQUENCE</scope>
    <source>
        <strain evidence="1">KCTC 25031</strain>
    </source>
</reference>
<gene>
    <name evidence="1" type="ORF">K4L44_12145</name>
</gene>
<evidence type="ECO:0000313" key="2">
    <source>
        <dbReference type="Proteomes" id="UP000826212"/>
    </source>
</evidence>
<dbReference type="EMBL" id="CP081303">
    <property type="protein sequence ID" value="QZE13333.1"/>
    <property type="molecule type" value="Genomic_DNA"/>
</dbReference>
<dbReference type="Proteomes" id="UP000826212">
    <property type="component" value="Chromosome"/>
</dbReference>